<evidence type="ECO:0000256" key="1">
    <source>
        <dbReference type="SAM" id="Phobius"/>
    </source>
</evidence>
<protein>
    <submittedName>
        <fullName evidence="2">Uncharacterized protein</fullName>
    </submittedName>
</protein>
<reference evidence="2 3" key="1">
    <citation type="submission" date="2018-11" db="EMBL/GenBank/DDBJ databases">
        <title>Genomic Encyclopedia of Type Strains, Phase IV (KMG-IV): sequencing the most valuable type-strain genomes for metagenomic binning, comparative biology and taxonomic classification.</title>
        <authorList>
            <person name="Goeker M."/>
        </authorList>
    </citation>
    <scope>NUCLEOTIDE SEQUENCE [LARGE SCALE GENOMIC DNA]</scope>
    <source>
        <strain evidence="2 3">DSM 21945</strain>
    </source>
</reference>
<name>A0A3N1PF10_9GAMM</name>
<dbReference type="Proteomes" id="UP000268033">
    <property type="component" value="Unassembled WGS sequence"/>
</dbReference>
<proteinExistence type="predicted"/>
<keyword evidence="1" id="KW-0812">Transmembrane</keyword>
<keyword evidence="1" id="KW-0472">Membrane</keyword>
<gene>
    <name evidence="2" type="ORF">EDC28_101220</name>
</gene>
<accession>A0A3N1PF10</accession>
<sequence>MLSLGVLLLCWMVPPAVVLLGGAVVTLIGGKHA</sequence>
<dbReference type="AlphaFoldDB" id="A0A3N1PF10"/>
<evidence type="ECO:0000313" key="2">
    <source>
        <dbReference type="EMBL" id="ROQ30534.1"/>
    </source>
</evidence>
<comment type="caution">
    <text evidence="2">The sequence shown here is derived from an EMBL/GenBank/DDBJ whole genome shotgun (WGS) entry which is preliminary data.</text>
</comment>
<evidence type="ECO:0000313" key="3">
    <source>
        <dbReference type="Proteomes" id="UP000268033"/>
    </source>
</evidence>
<keyword evidence="1" id="KW-1133">Transmembrane helix</keyword>
<keyword evidence="3" id="KW-1185">Reference proteome</keyword>
<feature type="transmembrane region" description="Helical" evidence="1">
    <location>
        <begin position="6"/>
        <end position="28"/>
    </location>
</feature>
<dbReference type="EMBL" id="RJUL01000001">
    <property type="protein sequence ID" value="ROQ30534.1"/>
    <property type="molecule type" value="Genomic_DNA"/>
</dbReference>
<organism evidence="2 3">
    <name type="scientific">Gallaecimonas pentaromativorans</name>
    <dbReference type="NCBI Taxonomy" id="584787"/>
    <lineage>
        <taxon>Bacteria</taxon>
        <taxon>Pseudomonadati</taxon>
        <taxon>Pseudomonadota</taxon>
        <taxon>Gammaproteobacteria</taxon>
        <taxon>Enterobacterales</taxon>
        <taxon>Gallaecimonadaceae</taxon>
        <taxon>Gallaecimonas</taxon>
    </lineage>
</organism>